<proteinExistence type="predicted"/>
<dbReference type="SMART" id="SM00850">
    <property type="entry name" value="LytTR"/>
    <property type="match status" value="1"/>
</dbReference>
<dbReference type="RefSeq" id="WP_074650107.1">
    <property type="nucleotide sequence ID" value="NZ_FOIL01000044.1"/>
</dbReference>
<dbReference type="OrthoDB" id="1649879at2"/>
<accession>A0A1I0H842</accession>
<keyword evidence="3" id="KW-1185">Reference proteome</keyword>
<name>A0A1I0H842_9FIRM</name>
<dbReference type="PROSITE" id="PS50930">
    <property type="entry name" value="HTH_LYTTR"/>
    <property type="match status" value="1"/>
</dbReference>
<dbReference type="GO" id="GO:0003677">
    <property type="term" value="F:DNA binding"/>
    <property type="evidence" value="ECO:0007669"/>
    <property type="project" value="InterPro"/>
</dbReference>
<dbReference type="InterPro" id="IPR007492">
    <property type="entry name" value="LytTR_DNA-bd_dom"/>
</dbReference>
<sequence>MKSEEAEKILDLSRQVIRTFWSGQPELYLNHLHPEVSFIGPADGVNVKGREELKKLALKMSRSMPKIFISSDRYEMLHYDRDACIVAAYYTTHTDPKSHQILRENKRCTLVWIRGGNAFLLLHAHVSDGHHMLHGDESFPIAAGQETYNYMMELMRQRGDFVKITVRDTEGVTHVISENDILLIQTEGNYTTIRCFDRNVRIKRPLKYVRELLHTEIFVEVSRNTMINGDYVERITGDIVSLIDKTEIRISSRKVNSVLKVIRNLTNI</sequence>
<dbReference type="AlphaFoldDB" id="A0A1I0H842"/>
<gene>
    <name evidence="2" type="ORF">SAMN04487771_104410</name>
</gene>
<reference evidence="2 3" key="1">
    <citation type="submission" date="2016-10" db="EMBL/GenBank/DDBJ databases">
        <authorList>
            <person name="de Groot N.N."/>
        </authorList>
    </citation>
    <scope>NUCLEOTIDE SEQUENCE [LARGE SCALE GENOMIC DNA]</scope>
    <source>
        <strain evidence="2 3">KH1P1</strain>
    </source>
</reference>
<dbReference type="EMBL" id="FOIL01000044">
    <property type="protein sequence ID" value="SET79021.1"/>
    <property type="molecule type" value="Genomic_DNA"/>
</dbReference>
<dbReference type="Pfam" id="PF13474">
    <property type="entry name" value="SnoaL_3"/>
    <property type="match status" value="1"/>
</dbReference>
<dbReference type="Gene3D" id="3.10.450.50">
    <property type="match status" value="1"/>
</dbReference>
<dbReference type="SUPFAM" id="SSF54427">
    <property type="entry name" value="NTF2-like"/>
    <property type="match status" value="1"/>
</dbReference>
<dbReference type="STRING" id="1526.SAMN02910262_01916"/>
<dbReference type="Proteomes" id="UP000199820">
    <property type="component" value="Unassembled WGS sequence"/>
</dbReference>
<protein>
    <submittedName>
        <fullName evidence="2">Transcriptional regulator, LytTR family</fullName>
    </submittedName>
</protein>
<dbReference type="InterPro" id="IPR037401">
    <property type="entry name" value="SnoaL-like"/>
</dbReference>
<dbReference type="Gene3D" id="2.40.50.1020">
    <property type="entry name" value="LytTr DNA-binding domain"/>
    <property type="match status" value="1"/>
</dbReference>
<evidence type="ECO:0000313" key="3">
    <source>
        <dbReference type="Proteomes" id="UP000199820"/>
    </source>
</evidence>
<evidence type="ECO:0000313" key="2">
    <source>
        <dbReference type="EMBL" id="SET79021.1"/>
    </source>
</evidence>
<dbReference type="Pfam" id="PF04397">
    <property type="entry name" value="LytTR"/>
    <property type="match status" value="1"/>
</dbReference>
<evidence type="ECO:0000259" key="1">
    <source>
        <dbReference type="PROSITE" id="PS50930"/>
    </source>
</evidence>
<organism evidence="2 3">
    <name type="scientific">[Clostridium] aminophilum</name>
    <dbReference type="NCBI Taxonomy" id="1526"/>
    <lineage>
        <taxon>Bacteria</taxon>
        <taxon>Bacillati</taxon>
        <taxon>Bacillota</taxon>
        <taxon>Clostridia</taxon>
        <taxon>Lachnospirales</taxon>
        <taxon>Lachnospiraceae</taxon>
    </lineage>
</organism>
<dbReference type="InterPro" id="IPR032710">
    <property type="entry name" value="NTF2-like_dom_sf"/>
</dbReference>
<dbReference type="eggNOG" id="COG2202">
    <property type="taxonomic scope" value="Bacteria"/>
</dbReference>
<feature type="domain" description="HTH LytTR-type" evidence="1">
    <location>
        <begin position="164"/>
        <end position="264"/>
    </location>
</feature>